<dbReference type="SUPFAM" id="SSF54236">
    <property type="entry name" value="Ubiquitin-like"/>
    <property type="match status" value="1"/>
</dbReference>
<proteinExistence type="predicted"/>
<gene>
    <name evidence="1" type="ORF">LUA448_LOCUS4648</name>
</gene>
<comment type="caution">
    <text evidence="1">The sequence shown here is derived from an EMBL/GenBank/DDBJ whole genome shotgun (WGS) entry which is preliminary data.</text>
</comment>
<dbReference type="InterPro" id="IPR029071">
    <property type="entry name" value="Ubiquitin-like_domsf"/>
</dbReference>
<evidence type="ECO:0000313" key="1">
    <source>
        <dbReference type="EMBL" id="CAF3247815.1"/>
    </source>
</evidence>
<protein>
    <submittedName>
        <fullName evidence="1">Uncharacterized protein</fullName>
    </submittedName>
</protein>
<dbReference type="EMBL" id="CAJNYD010000345">
    <property type="protein sequence ID" value="CAF3247815.1"/>
    <property type="molecule type" value="Genomic_DNA"/>
</dbReference>
<dbReference type="AlphaFoldDB" id="A0A817RKN2"/>
<reference evidence="1" key="1">
    <citation type="submission" date="2021-02" db="EMBL/GenBank/DDBJ databases">
        <authorList>
            <person name="Nowell W R."/>
        </authorList>
    </citation>
    <scope>NUCLEOTIDE SEQUENCE</scope>
</reference>
<name>A0A817RKN2_9BILA</name>
<accession>A0A817RKN2</accession>
<sequence length="100" mass="11820">MINDDQLQICLYHPHPNQSHRYTRQIIRITNKTTCREVLTHYVPDPNTARLVETCLGFEREILPGDFLFDVITRNQAIEEFKIVIRRLHGMLTVLFLAEK</sequence>
<dbReference type="Proteomes" id="UP000663833">
    <property type="component" value="Unassembled WGS sequence"/>
</dbReference>
<evidence type="ECO:0000313" key="2">
    <source>
        <dbReference type="Proteomes" id="UP000663833"/>
    </source>
</evidence>
<organism evidence="1 2">
    <name type="scientific">Rotaria socialis</name>
    <dbReference type="NCBI Taxonomy" id="392032"/>
    <lineage>
        <taxon>Eukaryota</taxon>
        <taxon>Metazoa</taxon>
        <taxon>Spiralia</taxon>
        <taxon>Gnathifera</taxon>
        <taxon>Rotifera</taxon>
        <taxon>Eurotatoria</taxon>
        <taxon>Bdelloidea</taxon>
        <taxon>Philodinida</taxon>
        <taxon>Philodinidae</taxon>
        <taxon>Rotaria</taxon>
    </lineage>
</organism>